<protein>
    <recommendedName>
        <fullName evidence="2">phospholipase C</fullName>
        <ecNumber evidence="2">3.1.4.3</ecNumber>
    </recommendedName>
</protein>
<organism evidence="6 7">
    <name type="scientific">Acetobacter garciniae</name>
    <dbReference type="NCBI Taxonomy" id="2817435"/>
    <lineage>
        <taxon>Bacteria</taxon>
        <taxon>Pseudomonadati</taxon>
        <taxon>Pseudomonadota</taxon>
        <taxon>Alphaproteobacteria</taxon>
        <taxon>Acetobacterales</taxon>
        <taxon>Acetobacteraceae</taxon>
        <taxon>Acetobacter</taxon>
    </lineage>
</organism>
<evidence type="ECO:0000313" key="7">
    <source>
        <dbReference type="Proteomes" id="UP000664073"/>
    </source>
</evidence>
<proteinExistence type="inferred from homology"/>
<evidence type="ECO:0000256" key="2">
    <source>
        <dbReference type="ARBA" id="ARBA00012018"/>
    </source>
</evidence>
<comment type="caution">
    <text evidence="6">The sequence shown here is derived from an EMBL/GenBank/DDBJ whole genome shotgun (WGS) entry which is preliminary data.</text>
</comment>
<feature type="coiled-coil region" evidence="4">
    <location>
        <begin position="301"/>
        <end position="328"/>
    </location>
</feature>
<dbReference type="RefSeq" id="WP_207845818.1">
    <property type="nucleotide sequence ID" value="NZ_JAFVMH010000003.1"/>
</dbReference>
<dbReference type="Pfam" id="PF04185">
    <property type="entry name" value="Phosphoesterase"/>
    <property type="match status" value="2"/>
</dbReference>
<keyword evidence="3" id="KW-0378">Hydrolase</keyword>
<dbReference type="GO" id="GO:0034480">
    <property type="term" value="F:phosphatidylcholine phospholipase C activity"/>
    <property type="evidence" value="ECO:0007669"/>
    <property type="project" value="UniProtKB-EC"/>
</dbReference>
<reference evidence="6" key="1">
    <citation type="submission" date="2021-03" db="EMBL/GenBank/DDBJ databases">
        <title>The complete genome sequence of Acetobacter sp. TBRC 12339.</title>
        <authorList>
            <person name="Charoenyingcharoen P."/>
            <person name="Yukphan P."/>
        </authorList>
    </citation>
    <scope>NUCLEOTIDE SEQUENCE</scope>
    <source>
        <strain evidence="6">TBRC 12339</strain>
    </source>
</reference>
<keyword evidence="7" id="KW-1185">Reference proteome</keyword>
<keyword evidence="4" id="KW-0175">Coiled coil</keyword>
<dbReference type="GO" id="GO:0016042">
    <property type="term" value="P:lipid catabolic process"/>
    <property type="evidence" value="ECO:0007669"/>
    <property type="project" value="InterPro"/>
</dbReference>
<dbReference type="InterPro" id="IPR006311">
    <property type="entry name" value="TAT_signal"/>
</dbReference>
<dbReference type="Pfam" id="PF05506">
    <property type="entry name" value="PLipase_C_C"/>
    <property type="match status" value="2"/>
</dbReference>
<dbReference type="PANTHER" id="PTHR31956:SF1">
    <property type="entry name" value="NON-SPECIFIC PHOSPHOLIPASE C1"/>
    <property type="match status" value="1"/>
</dbReference>
<dbReference type="EC" id="3.1.4.3" evidence="2"/>
<dbReference type="Gene3D" id="3.40.720.10">
    <property type="entry name" value="Alkaline Phosphatase, subunit A"/>
    <property type="match status" value="2"/>
</dbReference>
<dbReference type="NCBIfam" id="TIGR03396">
    <property type="entry name" value="PC_PLC"/>
    <property type="match status" value="1"/>
</dbReference>
<accession>A0A939HLU8</accession>
<sequence>MTTRRDFLKYALLSGTAGLAGSLPDSIRRAHAIASEPGSTFMDAEHVVILMQENRSFDHMFGTLQGVRGFNDPRALTLANGNPVFLQSGKAGETYGPWRLNMHDSCITWMGSIPHSRDSQVDAWNEGRHDRWVDVKRSHHKAFAHFPLTMGYHTREDLPFYYALADAFTICDQNYCGAMTSTTPNRLIFWSGTVRDRQEPGSAVYMRNPEILQGGMTWTSFPQRLSQAGISWKFYQNELSQTGGLGGEERAWLSNFACNVLECFDAYNVSDNPGYGLWVDECIAACLKNIEKLERSEMLVSERRDEELAEAQALLAVLQERRTRASRETPLSPAERDLFERAFVTNKGDPDYRHLEVLEFSDGDRATSMKAPKGDMLYQFRKDVREGSLPTVSWLAAPERFSAHPTSPWYGAWYVSEIMDILTENPEVWKKTIFILTYDENDGFFDHGCSYVAPDPTRPETGGSSASIRNAGLEYTTAADEEARGVPGHLARSGPVGLGFRVPMIVASPWSRGGWVNSQVFDHSSSLQFLEVFLSRKFAKPVAEPNISDWRRAVSGDLTSCFRPFEATPPHLAFLDRDQHIEEIQRAKSRPYPKGYHAFTADEVAALRKEGAALRSIAWQEPGTRPSCALPYELACDMQPAPGGASVVLQLAASRTLHGAKAAGAPFNVYRRGLRDTAVQDGFSAATWAVAAGDHMRLSYPSADFTDGLYNIEVHGPNGFYRHYRGQLATRAVAVACHYQKGQDARHAGLALVLANHGHEQAVLSLSGRTGGDRQITLSPGQTRTVTIDLAASANWYDVILTARNDSTFFCHVAGRVETGLPGLTDPAMGGTV</sequence>
<evidence type="ECO:0000313" key="6">
    <source>
        <dbReference type="EMBL" id="MBO1325155.1"/>
    </source>
</evidence>
<name>A0A939HLU8_9PROT</name>
<dbReference type="Proteomes" id="UP000664073">
    <property type="component" value="Unassembled WGS sequence"/>
</dbReference>
<evidence type="ECO:0000256" key="3">
    <source>
        <dbReference type="ARBA" id="ARBA00022801"/>
    </source>
</evidence>
<dbReference type="InterPro" id="IPR017767">
    <property type="entry name" value="PC-PLC"/>
</dbReference>
<feature type="domain" description="Bacterial phospholipase C C-terminal" evidence="5">
    <location>
        <begin position="626"/>
        <end position="727"/>
    </location>
</feature>
<dbReference type="PANTHER" id="PTHR31956">
    <property type="entry name" value="NON-SPECIFIC PHOSPHOLIPASE C4-RELATED"/>
    <property type="match status" value="1"/>
</dbReference>
<dbReference type="EMBL" id="JAFVMH010000003">
    <property type="protein sequence ID" value="MBO1325155.1"/>
    <property type="molecule type" value="Genomic_DNA"/>
</dbReference>
<dbReference type="PROSITE" id="PS51318">
    <property type="entry name" value="TAT"/>
    <property type="match status" value="1"/>
</dbReference>
<dbReference type="AlphaFoldDB" id="A0A939HLU8"/>
<feature type="domain" description="Bacterial phospholipase C C-terminal" evidence="5">
    <location>
        <begin position="734"/>
        <end position="816"/>
    </location>
</feature>
<evidence type="ECO:0000256" key="1">
    <source>
        <dbReference type="ARBA" id="ARBA00009717"/>
    </source>
</evidence>
<gene>
    <name evidence="6" type="ORF">J2D77_08330</name>
</gene>
<comment type="similarity">
    <text evidence="1">Belongs to the bacterial phospholipase C family.</text>
</comment>
<dbReference type="InterPro" id="IPR007312">
    <property type="entry name" value="Phosphoesterase"/>
</dbReference>
<evidence type="ECO:0000256" key="4">
    <source>
        <dbReference type="SAM" id="Coils"/>
    </source>
</evidence>
<dbReference type="InterPro" id="IPR008475">
    <property type="entry name" value="PLipase_C_C"/>
</dbReference>
<evidence type="ECO:0000259" key="5">
    <source>
        <dbReference type="Pfam" id="PF05506"/>
    </source>
</evidence>
<dbReference type="InterPro" id="IPR017850">
    <property type="entry name" value="Alkaline_phosphatase_core_sf"/>
</dbReference>